<evidence type="ECO:0000256" key="2">
    <source>
        <dbReference type="ARBA" id="ARBA00023161"/>
    </source>
</evidence>
<dbReference type="AlphaFoldDB" id="A0A0V0HYC9"/>
<dbReference type="Pfam" id="PF10220">
    <property type="entry name" value="Smg8_Smg9"/>
    <property type="match status" value="1"/>
</dbReference>
<dbReference type="EMBL" id="GEDG01013597">
    <property type="protein sequence ID" value="JAP25155.1"/>
    <property type="molecule type" value="Transcribed_RNA"/>
</dbReference>
<organism evidence="4">
    <name type="scientific">Solanum chacoense</name>
    <name type="common">Chaco potato</name>
    <dbReference type="NCBI Taxonomy" id="4108"/>
    <lineage>
        <taxon>Eukaryota</taxon>
        <taxon>Viridiplantae</taxon>
        <taxon>Streptophyta</taxon>
        <taxon>Embryophyta</taxon>
        <taxon>Tracheophyta</taxon>
        <taxon>Spermatophyta</taxon>
        <taxon>Magnoliopsida</taxon>
        <taxon>eudicotyledons</taxon>
        <taxon>Gunneridae</taxon>
        <taxon>Pentapetalae</taxon>
        <taxon>asterids</taxon>
        <taxon>lamiids</taxon>
        <taxon>Solanales</taxon>
        <taxon>Solanaceae</taxon>
        <taxon>Solanoideae</taxon>
        <taxon>Solaneae</taxon>
        <taxon>Solanum</taxon>
    </lineage>
</organism>
<sequence length="168" mass="19030">MLHLGKDLETGLQPLNLNESGYGTSLLDRNLPIYMNCPHCLELKSKNDQTDVRFAGTISQLQRIFLVTPHFPIILAANPVIQFEESCLPPSVPDRKKKLQFCLGCRVILPPESFLSLRLPFIYGVQLENGSLHPLMPFEQQPELTAWITKGTTLQFVSKDSIHEELFI</sequence>
<dbReference type="PANTHER" id="PTHR13091:SF0">
    <property type="entry name" value="NONSENSE-MEDIATED MRNA DECAY FACTOR SMG8"/>
    <property type="match status" value="1"/>
</dbReference>
<dbReference type="GO" id="GO:0000184">
    <property type="term" value="P:nuclear-transcribed mRNA catabolic process, nonsense-mediated decay"/>
    <property type="evidence" value="ECO:0007669"/>
    <property type="project" value="UniProtKB-KW"/>
</dbReference>
<evidence type="ECO:0000256" key="3">
    <source>
        <dbReference type="ARBA" id="ARBA00029509"/>
    </source>
</evidence>
<proteinExistence type="inferred from homology"/>
<comment type="similarity">
    <text evidence="1">Belongs to the SMG8 family.</text>
</comment>
<evidence type="ECO:0000256" key="1">
    <source>
        <dbReference type="ARBA" id="ARBA00006443"/>
    </source>
</evidence>
<protein>
    <recommendedName>
        <fullName evidence="3">Nonsense-mediated mRNA decay factor SMG8</fullName>
    </recommendedName>
</protein>
<keyword evidence="2" id="KW-0866">Nonsense-mediated mRNA decay</keyword>
<evidence type="ECO:0000313" key="4">
    <source>
        <dbReference type="EMBL" id="JAP25155.1"/>
    </source>
</evidence>
<accession>A0A0V0HYC9</accession>
<dbReference type="InterPro" id="IPR019354">
    <property type="entry name" value="SMG8-like"/>
</dbReference>
<dbReference type="PANTHER" id="PTHR13091">
    <property type="entry name" value="AMPLIFIED IN BREAST CANCER 2-RELATED"/>
    <property type="match status" value="1"/>
</dbReference>
<name>A0A0V0HYC9_SOLCH</name>
<reference evidence="4" key="1">
    <citation type="submission" date="2015-12" db="EMBL/GenBank/DDBJ databases">
        <title>Gene expression during late stages of embryo sac development: a critical building block for successful pollen-pistil interactions.</title>
        <authorList>
            <person name="Liu Y."/>
            <person name="Joly V."/>
            <person name="Sabar M."/>
            <person name="Matton D.P."/>
        </authorList>
    </citation>
    <scope>NUCLEOTIDE SEQUENCE</scope>
</reference>